<evidence type="ECO:0000313" key="2">
    <source>
        <dbReference type="EMBL" id="AAM24141.1"/>
    </source>
</evidence>
<dbReference type="InterPro" id="IPR028979">
    <property type="entry name" value="Ser_kin/Pase_Hpr-like_N_sf"/>
</dbReference>
<dbReference type="SUPFAM" id="SSF75138">
    <property type="entry name" value="HprK N-terminal domain-like"/>
    <property type="match status" value="1"/>
</dbReference>
<name>Q8RBD7_CALS4</name>
<dbReference type="HOGENOM" id="CLU_140224_0_0_9"/>
<proteinExistence type="predicted"/>
<dbReference type="eggNOG" id="COG2172">
    <property type="taxonomic scope" value="Bacteria"/>
</dbReference>
<dbReference type="OrthoDB" id="9800390at2"/>
<reference evidence="2 3" key="1">
    <citation type="journal article" date="2002" name="Genome Res.">
        <title>A complete sequence of the T. tengcongensis genome.</title>
        <authorList>
            <person name="Bao Q."/>
            <person name="Tian Y."/>
            <person name="Li W."/>
            <person name="Xu Z."/>
            <person name="Xuan Z."/>
            <person name="Hu S."/>
            <person name="Dong W."/>
            <person name="Yang J."/>
            <person name="Chen Y."/>
            <person name="Xue Y."/>
            <person name="Xu Y."/>
            <person name="Lai X."/>
            <person name="Huang L."/>
            <person name="Dong X."/>
            <person name="Ma Y."/>
            <person name="Ling L."/>
            <person name="Tan H."/>
            <person name="Chen R."/>
            <person name="Wang J."/>
            <person name="Yu J."/>
            <person name="Yang H."/>
        </authorList>
    </citation>
    <scope>NUCLEOTIDE SEQUENCE [LARGE SCALE GENOMIC DNA]</scope>
    <source>
        <strain evidence="3">DSM 15242 / JCM 11007 / NBRC 100824 / MB4</strain>
    </source>
</reference>
<dbReference type="Pfam" id="PF07085">
    <property type="entry name" value="DRTGG"/>
    <property type="match status" value="1"/>
</dbReference>
<evidence type="ECO:0000259" key="1">
    <source>
        <dbReference type="Pfam" id="PF07085"/>
    </source>
</evidence>
<organism evidence="2 3">
    <name type="scientific">Caldanaerobacter subterraneus subsp. tengcongensis (strain DSM 15242 / JCM 11007 / NBRC 100824 / MB4)</name>
    <name type="common">Thermoanaerobacter tengcongensis</name>
    <dbReference type="NCBI Taxonomy" id="273068"/>
    <lineage>
        <taxon>Bacteria</taxon>
        <taxon>Bacillati</taxon>
        <taxon>Bacillota</taxon>
        <taxon>Clostridia</taxon>
        <taxon>Thermoanaerobacterales</taxon>
        <taxon>Thermoanaerobacteraceae</taxon>
        <taxon>Caldanaerobacter</taxon>
    </lineage>
</organism>
<dbReference type="KEGG" id="tte:TTE0885"/>
<accession>Q8RBD7</accession>
<protein>
    <recommendedName>
        <fullName evidence="1">DRTGG domain-containing protein</fullName>
    </recommendedName>
</protein>
<dbReference type="Gene3D" id="3.40.1390.20">
    <property type="entry name" value="HprK N-terminal domain-like"/>
    <property type="match status" value="1"/>
</dbReference>
<dbReference type="EMBL" id="AE008691">
    <property type="protein sequence ID" value="AAM24141.1"/>
    <property type="molecule type" value="Genomic_DNA"/>
</dbReference>
<dbReference type="STRING" id="273068.TTE0885"/>
<gene>
    <name evidence="2" type="ordered locus">TTE0885</name>
</gene>
<dbReference type="RefSeq" id="WP_011025266.1">
    <property type="nucleotide sequence ID" value="NC_003869.1"/>
</dbReference>
<dbReference type="AlphaFoldDB" id="Q8RBD7"/>
<dbReference type="InterPro" id="IPR010766">
    <property type="entry name" value="DRTGG"/>
</dbReference>
<evidence type="ECO:0000313" key="3">
    <source>
        <dbReference type="Proteomes" id="UP000000555"/>
    </source>
</evidence>
<dbReference type="Proteomes" id="UP000000555">
    <property type="component" value="Chromosome"/>
</dbReference>
<sequence length="123" mass="13360">MKLREIKEILEAQVLLGEEKLEEEVFTACGADLMSDVLASRDEKAVLLTGLTNVQVVRTAEVVGDIKCIIFVRGKSPGDDVLEQAKKAGLVVMKTKYPLYIACGLLYSNGLTCRSGEKNGALQ</sequence>
<keyword evidence="3" id="KW-1185">Reference proteome</keyword>
<feature type="domain" description="DRTGG" evidence="1">
    <location>
        <begin position="5"/>
        <end position="97"/>
    </location>
</feature>